<sequence length="150" mass="17504">MREEETRKGEKRCEGRGEKEKKEGGERRRSYLRSGCGEDLLNLFKDLHNLELTQGPLEHLDPLQGLYNHPKCISNLPEDLSTTIKDHWNFFMDIYKLLKYAQQSAASMDMMAEEQRVKRTLTEEAKKRKGESERARSRRTRVNLGLTFSG</sequence>
<gene>
    <name evidence="1" type="ORF">GBF38_019037</name>
</gene>
<accession>A0ACB7F592</accession>
<protein>
    <submittedName>
        <fullName evidence="1">Uncharacterized protein</fullName>
    </submittedName>
</protein>
<evidence type="ECO:0000313" key="1">
    <source>
        <dbReference type="EMBL" id="KAG8009682.1"/>
    </source>
</evidence>
<keyword evidence="2" id="KW-1185">Reference proteome</keyword>
<organism evidence="1 2">
    <name type="scientific">Nibea albiflora</name>
    <name type="common">Yellow drum</name>
    <name type="synonym">Corvina albiflora</name>
    <dbReference type="NCBI Taxonomy" id="240163"/>
    <lineage>
        <taxon>Eukaryota</taxon>
        <taxon>Metazoa</taxon>
        <taxon>Chordata</taxon>
        <taxon>Craniata</taxon>
        <taxon>Vertebrata</taxon>
        <taxon>Euteleostomi</taxon>
        <taxon>Actinopterygii</taxon>
        <taxon>Neopterygii</taxon>
        <taxon>Teleostei</taxon>
        <taxon>Neoteleostei</taxon>
        <taxon>Acanthomorphata</taxon>
        <taxon>Eupercaria</taxon>
        <taxon>Sciaenidae</taxon>
        <taxon>Nibea</taxon>
    </lineage>
</organism>
<dbReference type="Proteomes" id="UP000805704">
    <property type="component" value="Chromosome 17"/>
</dbReference>
<evidence type="ECO:0000313" key="2">
    <source>
        <dbReference type="Proteomes" id="UP000805704"/>
    </source>
</evidence>
<proteinExistence type="predicted"/>
<comment type="caution">
    <text evidence="1">The sequence shown here is derived from an EMBL/GenBank/DDBJ whole genome shotgun (WGS) entry which is preliminary data.</text>
</comment>
<name>A0ACB7F592_NIBAL</name>
<dbReference type="EMBL" id="CM024805">
    <property type="protein sequence ID" value="KAG8009682.1"/>
    <property type="molecule type" value="Genomic_DNA"/>
</dbReference>
<reference evidence="1" key="1">
    <citation type="submission" date="2020-04" db="EMBL/GenBank/DDBJ databases">
        <title>A chromosome-scale assembly and high-density genetic map of the yellow drum (Nibea albiflora) genome.</title>
        <authorList>
            <person name="Xu D."/>
            <person name="Zhang W."/>
            <person name="Chen R."/>
            <person name="Tan P."/>
            <person name="Wang L."/>
            <person name="Song H."/>
            <person name="Tian L."/>
            <person name="Zhu Q."/>
            <person name="Wang B."/>
        </authorList>
    </citation>
    <scope>NUCLEOTIDE SEQUENCE</scope>
    <source>
        <strain evidence="1">ZJHYS-2018</strain>
    </source>
</reference>